<evidence type="ECO:0000256" key="4">
    <source>
        <dbReference type="ARBA" id="ARBA00022730"/>
    </source>
</evidence>
<keyword evidence="8 10" id="KW-0694">RNA-binding</keyword>
<evidence type="ECO:0000259" key="13">
    <source>
        <dbReference type="PROSITE" id="PS51721"/>
    </source>
</evidence>
<dbReference type="InterPro" id="IPR030378">
    <property type="entry name" value="G_CP_dom"/>
</dbReference>
<dbReference type="Pfam" id="PF03193">
    <property type="entry name" value="RsgA_GTPase"/>
    <property type="match status" value="1"/>
</dbReference>
<dbReference type="InterPro" id="IPR027417">
    <property type="entry name" value="P-loop_NTPase"/>
</dbReference>
<keyword evidence="9 10" id="KW-0342">GTP-binding</keyword>
<dbReference type="CDD" id="cd01854">
    <property type="entry name" value="YjeQ_EngC"/>
    <property type="match status" value="1"/>
</dbReference>
<dbReference type="SUPFAM" id="SSF52540">
    <property type="entry name" value="P-loop containing nucleoside triphosphate hydrolases"/>
    <property type="match status" value="1"/>
</dbReference>
<evidence type="ECO:0000256" key="8">
    <source>
        <dbReference type="ARBA" id="ARBA00022884"/>
    </source>
</evidence>
<sequence length="353" mass="39865">MIKTLKEWGFPQAYQNIFPDFIPARIIRAHRQKYEVASPAGLFQADLAGKLMFLADDPSELPQVGDWVAIQPLDDTHAYIMERYERRAVLSRAKVGGFGSEQVLAAHVDLAIIVQSMDQNYNLNRLERYLVQIRACEIQPAILLTKSDLCTPEELAQKLQEVQQIAGEARVLQYSLFQEDLNPILDLLPAAQTAVVVGSSGVGKSSLVNRLLGQEIMETSAISHSNQKGRHTTSHRELVQLSNGAFLIDTPGTREFGLSQSGEALEMTFEEIAELADSCKFRGCSHQHEPGCAVQEALEDGRLEWRRWESYQKLQREQEHFAMDKVNRRKKDKALGKMYRAIQGESRKRKGRS</sequence>
<reference evidence="14 15" key="1">
    <citation type="submission" date="2021-12" db="EMBL/GenBank/DDBJ databases">
        <title>Genome sequencing of bacteria with rrn-lacking chromosome and rrn-plasmid.</title>
        <authorList>
            <person name="Anda M."/>
            <person name="Iwasaki W."/>
        </authorList>
    </citation>
    <scope>NUCLEOTIDE SEQUENCE [LARGE SCALE GENOMIC DNA]</scope>
    <source>
        <strain evidence="14 15">NBRC 15940</strain>
    </source>
</reference>
<dbReference type="GO" id="GO:0046872">
    <property type="term" value="F:metal ion binding"/>
    <property type="evidence" value="ECO:0007669"/>
    <property type="project" value="UniProtKB-KW"/>
</dbReference>
<dbReference type="SUPFAM" id="SSF50249">
    <property type="entry name" value="Nucleic acid-binding proteins"/>
    <property type="match status" value="1"/>
</dbReference>
<dbReference type="EMBL" id="BQKE01000001">
    <property type="protein sequence ID" value="GJM61755.1"/>
    <property type="molecule type" value="Genomic_DNA"/>
</dbReference>
<dbReference type="AlphaFoldDB" id="A0AAN4VZM9"/>
<dbReference type="PANTHER" id="PTHR32120:SF10">
    <property type="entry name" value="SMALL RIBOSOMAL SUBUNIT BIOGENESIS GTPASE RSGA"/>
    <property type="match status" value="1"/>
</dbReference>
<evidence type="ECO:0000313" key="15">
    <source>
        <dbReference type="Proteomes" id="UP001310022"/>
    </source>
</evidence>
<dbReference type="InterPro" id="IPR004881">
    <property type="entry name" value="Ribosome_biogen_GTPase_RsgA"/>
</dbReference>
<evidence type="ECO:0000256" key="10">
    <source>
        <dbReference type="HAMAP-Rule" id="MF_01820"/>
    </source>
</evidence>
<dbReference type="InterPro" id="IPR012340">
    <property type="entry name" value="NA-bd_OB-fold"/>
</dbReference>
<dbReference type="GO" id="GO:0005737">
    <property type="term" value="C:cytoplasm"/>
    <property type="evidence" value="ECO:0007669"/>
    <property type="project" value="UniProtKB-SubCell"/>
</dbReference>
<comment type="caution">
    <text evidence="14">The sequence shown here is derived from an EMBL/GenBank/DDBJ whole genome shotgun (WGS) entry which is preliminary data.</text>
</comment>
<feature type="binding site" evidence="10">
    <location>
        <begin position="198"/>
        <end position="206"/>
    </location>
    <ligand>
        <name>GTP</name>
        <dbReference type="ChEBI" id="CHEBI:37565"/>
    </ligand>
</feature>
<dbReference type="PROSITE" id="PS51721">
    <property type="entry name" value="G_CP"/>
    <property type="match status" value="1"/>
</dbReference>
<evidence type="ECO:0000256" key="5">
    <source>
        <dbReference type="ARBA" id="ARBA00022741"/>
    </source>
</evidence>
<comment type="subcellular location">
    <subcellularLocation>
        <location evidence="10">Cytoplasm</location>
    </subcellularLocation>
</comment>
<feature type="region of interest" description="Disordered" evidence="11">
    <location>
        <begin position="331"/>
        <end position="353"/>
    </location>
</feature>
<feature type="domain" description="EngC GTPase" evidence="12">
    <location>
        <begin position="106"/>
        <end position="254"/>
    </location>
</feature>
<feature type="binding site" evidence="10">
    <location>
        <position position="286"/>
    </location>
    <ligand>
        <name>Zn(2+)</name>
        <dbReference type="ChEBI" id="CHEBI:29105"/>
    </ligand>
</feature>
<evidence type="ECO:0000256" key="6">
    <source>
        <dbReference type="ARBA" id="ARBA00022801"/>
    </source>
</evidence>
<comment type="subunit">
    <text evidence="10">Monomer. Associates with 30S ribosomal subunit, binds 16S rRNA.</text>
</comment>
<dbReference type="Gene3D" id="1.10.40.50">
    <property type="entry name" value="Probable gtpase engc, domain 3"/>
    <property type="match status" value="1"/>
</dbReference>
<evidence type="ECO:0000256" key="2">
    <source>
        <dbReference type="ARBA" id="ARBA00022517"/>
    </source>
</evidence>
<organism evidence="14 15">
    <name type="scientific">Persicobacter diffluens</name>
    <dbReference type="NCBI Taxonomy" id="981"/>
    <lineage>
        <taxon>Bacteria</taxon>
        <taxon>Pseudomonadati</taxon>
        <taxon>Bacteroidota</taxon>
        <taxon>Cytophagia</taxon>
        <taxon>Cytophagales</taxon>
        <taxon>Persicobacteraceae</taxon>
        <taxon>Persicobacter</taxon>
    </lineage>
</organism>
<evidence type="ECO:0000256" key="9">
    <source>
        <dbReference type="ARBA" id="ARBA00023134"/>
    </source>
</evidence>
<dbReference type="Proteomes" id="UP001310022">
    <property type="component" value="Unassembled WGS sequence"/>
</dbReference>
<keyword evidence="5 10" id="KW-0547">Nucleotide-binding</keyword>
<keyword evidence="1 10" id="KW-0963">Cytoplasm</keyword>
<dbReference type="NCBIfam" id="TIGR00157">
    <property type="entry name" value="ribosome small subunit-dependent GTPase A"/>
    <property type="match status" value="1"/>
</dbReference>
<evidence type="ECO:0000256" key="7">
    <source>
        <dbReference type="ARBA" id="ARBA00022833"/>
    </source>
</evidence>
<feature type="binding site" evidence="10">
    <location>
        <position position="284"/>
    </location>
    <ligand>
        <name>Zn(2+)</name>
        <dbReference type="ChEBI" id="CHEBI:29105"/>
    </ligand>
</feature>
<comment type="cofactor">
    <cofactor evidence="10">
        <name>Zn(2+)</name>
        <dbReference type="ChEBI" id="CHEBI:29105"/>
    </cofactor>
    <text evidence="10">Binds 1 zinc ion per subunit.</text>
</comment>
<dbReference type="GO" id="GO:0005525">
    <property type="term" value="F:GTP binding"/>
    <property type="evidence" value="ECO:0007669"/>
    <property type="project" value="UniProtKB-UniRule"/>
</dbReference>
<keyword evidence="4 10" id="KW-0699">rRNA-binding</keyword>
<dbReference type="RefSeq" id="WP_338237220.1">
    <property type="nucleotide sequence ID" value="NZ_BQKE01000001.1"/>
</dbReference>
<feature type="binding site" evidence="10">
    <location>
        <position position="292"/>
    </location>
    <ligand>
        <name>Zn(2+)</name>
        <dbReference type="ChEBI" id="CHEBI:29105"/>
    </ligand>
</feature>
<keyword evidence="7 10" id="KW-0862">Zinc</keyword>
<feature type="domain" description="CP-type G" evidence="13">
    <location>
        <begin position="100"/>
        <end position="256"/>
    </location>
</feature>
<evidence type="ECO:0000256" key="3">
    <source>
        <dbReference type="ARBA" id="ARBA00022723"/>
    </source>
</evidence>
<dbReference type="PROSITE" id="PS50936">
    <property type="entry name" value="ENGC_GTPASE"/>
    <property type="match status" value="1"/>
</dbReference>
<protein>
    <recommendedName>
        <fullName evidence="10">Small ribosomal subunit biogenesis GTPase RsgA</fullName>
        <ecNumber evidence="10">3.6.1.-</ecNumber>
    </recommendedName>
</protein>
<comment type="function">
    <text evidence="10">One of several proteins that assist in the late maturation steps of the functional core of the 30S ribosomal subunit. Helps release RbfA from mature subunits. May play a role in the assembly of ribosomal proteins into the subunit. Circularly permuted GTPase that catalyzes slow GTP hydrolysis, GTPase activity is stimulated by the 30S ribosomal subunit.</text>
</comment>
<keyword evidence="15" id="KW-1185">Reference proteome</keyword>
<dbReference type="HAMAP" id="MF_01820">
    <property type="entry name" value="GTPase_RsgA"/>
    <property type="match status" value="1"/>
</dbReference>
<dbReference type="Gene3D" id="3.40.50.300">
    <property type="entry name" value="P-loop containing nucleotide triphosphate hydrolases"/>
    <property type="match status" value="1"/>
</dbReference>
<dbReference type="EC" id="3.6.1.-" evidence="10"/>
<comment type="similarity">
    <text evidence="10">Belongs to the TRAFAC class YlqF/YawG GTPase family. RsgA subfamily.</text>
</comment>
<dbReference type="GO" id="GO:0042274">
    <property type="term" value="P:ribosomal small subunit biogenesis"/>
    <property type="evidence" value="ECO:0007669"/>
    <property type="project" value="UniProtKB-UniRule"/>
</dbReference>
<evidence type="ECO:0000256" key="11">
    <source>
        <dbReference type="SAM" id="MobiDB-lite"/>
    </source>
</evidence>
<gene>
    <name evidence="14" type="primary">rsgA1</name>
    <name evidence="10" type="synonym">rsgA</name>
    <name evidence="14" type="ORF">PEDI_23070</name>
</gene>
<accession>A0AAN4VZM9</accession>
<evidence type="ECO:0000259" key="12">
    <source>
        <dbReference type="PROSITE" id="PS50936"/>
    </source>
</evidence>
<keyword evidence="6 10" id="KW-0378">Hydrolase</keyword>
<name>A0AAN4VZM9_9BACT</name>
<feature type="binding site" evidence="10">
    <location>
        <position position="279"/>
    </location>
    <ligand>
        <name>Zn(2+)</name>
        <dbReference type="ChEBI" id="CHEBI:29105"/>
    </ligand>
</feature>
<evidence type="ECO:0000313" key="14">
    <source>
        <dbReference type="EMBL" id="GJM61755.1"/>
    </source>
</evidence>
<feature type="binding site" evidence="10">
    <location>
        <begin position="145"/>
        <end position="148"/>
    </location>
    <ligand>
        <name>GTP</name>
        <dbReference type="ChEBI" id="CHEBI:37565"/>
    </ligand>
</feature>
<evidence type="ECO:0000256" key="1">
    <source>
        <dbReference type="ARBA" id="ARBA00022490"/>
    </source>
</evidence>
<dbReference type="GO" id="GO:0019843">
    <property type="term" value="F:rRNA binding"/>
    <property type="evidence" value="ECO:0007669"/>
    <property type="project" value="UniProtKB-KW"/>
</dbReference>
<keyword evidence="2 10" id="KW-0690">Ribosome biogenesis</keyword>
<keyword evidence="3 10" id="KW-0479">Metal-binding</keyword>
<dbReference type="GO" id="GO:0003924">
    <property type="term" value="F:GTPase activity"/>
    <property type="evidence" value="ECO:0007669"/>
    <property type="project" value="UniProtKB-UniRule"/>
</dbReference>
<dbReference type="PANTHER" id="PTHR32120">
    <property type="entry name" value="SMALL RIBOSOMAL SUBUNIT BIOGENESIS GTPASE RSGA"/>
    <property type="match status" value="1"/>
</dbReference>
<dbReference type="InterPro" id="IPR010914">
    <property type="entry name" value="RsgA_GTPase_dom"/>
</dbReference>
<proteinExistence type="inferred from homology"/>